<dbReference type="RefSeq" id="XP_018699251.1">
    <property type="nucleotide sequence ID" value="XM_018853557.1"/>
</dbReference>
<keyword evidence="2" id="KW-0808">Transferase</keyword>
<dbReference type="InterPro" id="IPR041698">
    <property type="entry name" value="Methyltransf_25"/>
</dbReference>
<dbReference type="PANTHER" id="PTHR43464:SF23">
    <property type="entry name" value="JUVENILE HORMONE ACID O-METHYLTRANSFERASE"/>
    <property type="match status" value="1"/>
</dbReference>
<gene>
    <name evidence="2" type="ORF">ISF_09958</name>
</gene>
<protein>
    <submittedName>
        <fullName evidence="2">Methyltransferase type 11</fullName>
    </submittedName>
</protein>
<name>A0A166XVI3_CORFA</name>
<dbReference type="SUPFAM" id="SSF53335">
    <property type="entry name" value="S-adenosyl-L-methionine-dependent methyltransferases"/>
    <property type="match status" value="1"/>
</dbReference>
<dbReference type="InterPro" id="IPR029063">
    <property type="entry name" value="SAM-dependent_MTases_sf"/>
</dbReference>
<comment type="caution">
    <text evidence="2">The sequence shown here is derived from an EMBL/GenBank/DDBJ whole genome shotgun (WGS) entry which is preliminary data.</text>
</comment>
<dbReference type="GO" id="GO:0010420">
    <property type="term" value="F:polyprenyldihydroxybenzoate methyltransferase activity"/>
    <property type="evidence" value="ECO:0007669"/>
    <property type="project" value="TreeGrafter"/>
</dbReference>
<dbReference type="Pfam" id="PF13649">
    <property type="entry name" value="Methyltransf_25"/>
    <property type="match status" value="1"/>
</dbReference>
<dbReference type="GeneID" id="30026250"/>
<organism evidence="2 3">
    <name type="scientific">Cordyceps fumosorosea (strain ARSEF 2679)</name>
    <name type="common">Isaria fumosorosea</name>
    <dbReference type="NCBI Taxonomy" id="1081104"/>
    <lineage>
        <taxon>Eukaryota</taxon>
        <taxon>Fungi</taxon>
        <taxon>Dikarya</taxon>
        <taxon>Ascomycota</taxon>
        <taxon>Pezizomycotina</taxon>
        <taxon>Sordariomycetes</taxon>
        <taxon>Hypocreomycetidae</taxon>
        <taxon>Hypocreales</taxon>
        <taxon>Cordycipitaceae</taxon>
        <taxon>Cordyceps</taxon>
    </lineage>
</organism>
<evidence type="ECO:0000313" key="3">
    <source>
        <dbReference type="Proteomes" id="UP000076744"/>
    </source>
</evidence>
<evidence type="ECO:0000313" key="2">
    <source>
        <dbReference type="EMBL" id="OAA36228.1"/>
    </source>
</evidence>
<dbReference type="EMBL" id="AZHB01000111">
    <property type="protein sequence ID" value="OAA36228.1"/>
    <property type="molecule type" value="Genomic_DNA"/>
</dbReference>
<feature type="domain" description="Methyltransferase" evidence="1">
    <location>
        <begin position="84"/>
        <end position="175"/>
    </location>
</feature>
<keyword evidence="3" id="KW-1185">Reference proteome</keyword>
<proteinExistence type="predicted"/>
<dbReference type="Gene3D" id="3.40.50.150">
    <property type="entry name" value="Vaccinia Virus protein VP39"/>
    <property type="match status" value="1"/>
</dbReference>
<evidence type="ECO:0000259" key="1">
    <source>
        <dbReference type="Pfam" id="PF13649"/>
    </source>
</evidence>
<accession>A0A166XVI3</accession>
<dbReference type="STRING" id="1081104.A0A166XVI3"/>
<sequence>MQYQQVPAARLDAEKKMTDFKQSNTAKYLTSLYSVSTPTELASIYDTWADSYDVDVVQRNVEYVAPRATALRAQTEGGNMAGSILDAGCGTGLVGVALAQLGARTIDGMDLSPGMLGAARKTGAYSDLSVADMSEQIDKPDASYDVITCCGTFTAGHVGPDPAIKELVRLARPGGVVVATITDAVFDRDGYRAEIERLASEGLITIVAMEKEPYRIGSNTWAHMVVLRRK</sequence>
<dbReference type="GO" id="GO:0032259">
    <property type="term" value="P:methylation"/>
    <property type="evidence" value="ECO:0007669"/>
    <property type="project" value="UniProtKB-KW"/>
</dbReference>
<dbReference type="PANTHER" id="PTHR43464">
    <property type="entry name" value="METHYLTRANSFERASE"/>
    <property type="match status" value="1"/>
</dbReference>
<dbReference type="OrthoDB" id="66144at2759"/>
<reference evidence="2 3" key="1">
    <citation type="journal article" date="2016" name="Genome Biol. Evol.">
        <title>Divergent and convergent evolution of fungal pathogenicity.</title>
        <authorList>
            <person name="Shang Y."/>
            <person name="Xiao G."/>
            <person name="Zheng P."/>
            <person name="Cen K."/>
            <person name="Zhan S."/>
            <person name="Wang C."/>
        </authorList>
    </citation>
    <scope>NUCLEOTIDE SEQUENCE [LARGE SCALE GENOMIC DNA]</scope>
    <source>
        <strain evidence="2 3">ARSEF 2679</strain>
    </source>
</reference>
<dbReference type="Proteomes" id="UP000076744">
    <property type="component" value="Unassembled WGS sequence"/>
</dbReference>
<keyword evidence="2" id="KW-0489">Methyltransferase</keyword>
<dbReference type="AlphaFoldDB" id="A0A166XVI3"/>
<dbReference type="CDD" id="cd02440">
    <property type="entry name" value="AdoMet_MTases"/>
    <property type="match status" value="1"/>
</dbReference>